<gene>
    <name evidence="2" type="ORF">ACIPEN_02695</name>
</gene>
<evidence type="ECO:0000256" key="1">
    <source>
        <dbReference type="SAM" id="SignalP"/>
    </source>
</evidence>
<dbReference type="InterPro" id="IPR021647">
    <property type="entry name" value="CusF_Ec"/>
</dbReference>
<feature type="chain" id="PRO_5046481307" evidence="1">
    <location>
        <begin position="24"/>
        <end position="114"/>
    </location>
</feature>
<evidence type="ECO:0000313" key="2">
    <source>
        <dbReference type="EMBL" id="MFJ3044717.1"/>
    </source>
</evidence>
<dbReference type="RefSeq" id="WP_402698205.1">
    <property type="nucleotide sequence ID" value="NZ_JBIUZV010000001.1"/>
</dbReference>
<reference evidence="2 3" key="1">
    <citation type="submission" date="2024-10" db="EMBL/GenBank/DDBJ databases">
        <title>The Natural Products Discovery Center: Release of the First 8490 Sequenced Strains for Exploring Actinobacteria Biosynthetic Diversity.</title>
        <authorList>
            <person name="Kalkreuter E."/>
            <person name="Kautsar S.A."/>
            <person name="Yang D."/>
            <person name="Bader C.D."/>
            <person name="Teijaro C.N."/>
            <person name="Fluegel L."/>
            <person name="Davis C.M."/>
            <person name="Simpson J.R."/>
            <person name="Lauterbach L."/>
            <person name="Steele A.D."/>
            <person name="Gui C."/>
            <person name="Meng S."/>
            <person name="Li G."/>
            <person name="Viehrig K."/>
            <person name="Ye F."/>
            <person name="Su P."/>
            <person name="Kiefer A.F."/>
            <person name="Nichols A."/>
            <person name="Cepeda A.J."/>
            <person name="Yan W."/>
            <person name="Fan B."/>
            <person name="Jiang Y."/>
            <person name="Adhikari A."/>
            <person name="Zheng C.-J."/>
            <person name="Schuster L."/>
            <person name="Cowan T.M."/>
            <person name="Smanski M.J."/>
            <person name="Chevrette M.G."/>
            <person name="De Carvalho L.P.S."/>
            <person name="Shen B."/>
        </authorList>
    </citation>
    <scope>NUCLEOTIDE SEQUENCE [LARGE SCALE GENOMIC DNA]</scope>
    <source>
        <strain evidence="2 3">NPDC087045</strain>
    </source>
</reference>
<name>A0ABW8EXB6_9BURK</name>
<keyword evidence="3" id="KW-1185">Reference proteome</keyword>
<dbReference type="Proteomes" id="UP001617427">
    <property type="component" value="Unassembled WGS sequence"/>
</dbReference>
<keyword evidence="1" id="KW-0732">Signal</keyword>
<organism evidence="2 3">
    <name type="scientific">Herbaspirillum chlorophenolicum</name>
    <dbReference type="NCBI Taxonomy" id="211589"/>
    <lineage>
        <taxon>Bacteria</taxon>
        <taxon>Pseudomonadati</taxon>
        <taxon>Pseudomonadota</taxon>
        <taxon>Betaproteobacteria</taxon>
        <taxon>Burkholderiales</taxon>
        <taxon>Oxalobacteraceae</taxon>
        <taxon>Herbaspirillum</taxon>
    </lineage>
</organism>
<accession>A0ABW8EXB6</accession>
<dbReference type="Gene3D" id="2.40.50.320">
    <property type="entry name" value="Copper binding periplasmic protein CusF"/>
    <property type="match status" value="1"/>
</dbReference>
<comment type="caution">
    <text evidence="2">The sequence shown here is derived from an EMBL/GenBank/DDBJ whole genome shotgun (WGS) entry which is preliminary data.</text>
</comment>
<dbReference type="EMBL" id="JBIUZV010000001">
    <property type="protein sequence ID" value="MFJ3044717.1"/>
    <property type="molecule type" value="Genomic_DNA"/>
</dbReference>
<sequence length="114" mass="12107">MKNRFIVAAFATFAFIGAPSVFAADMDNMSNMGKSGSTEKVAHGVGIVKAMDAKQNTITLAHQPIKELNWSAMTMTFKVSDGKLLKDVKAGDQVSFDLKGSGMAPVVTAIRPAK</sequence>
<feature type="signal peptide" evidence="1">
    <location>
        <begin position="1"/>
        <end position="23"/>
    </location>
</feature>
<evidence type="ECO:0000313" key="3">
    <source>
        <dbReference type="Proteomes" id="UP001617427"/>
    </source>
</evidence>
<protein>
    <submittedName>
        <fullName evidence="2">Copper-binding protein</fullName>
    </submittedName>
</protein>
<proteinExistence type="predicted"/>
<dbReference type="InterPro" id="IPR042230">
    <property type="entry name" value="CusF_sf"/>
</dbReference>
<dbReference type="Pfam" id="PF11604">
    <property type="entry name" value="CusF_Ec"/>
    <property type="match status" value="1"/>
</dbReference>